<organism evidence="2 3">
    <name type="scientific">Algoriphagus sanaruensis</name>
    <dbReference type="NCBI Taxonomy" id="1727163"/>
    <lineage>
        <taxon>Bacteria</taxon>
        <taxon>Pseudomonadati</taxon>
        <taxon>Bacteroidota</taxon>
        <taxon>Cytophagia</taxon>
        <taxon>Cytophagales</taxon>
        <taxon>Cyclobacteriaceae</taxon>
        <taxon>Algoriphagus</taxon>
    </lineage>
</organism>
<dbReference type="Proteomes" id="UP000073816">
    <property type="component" value="Chromosome"/>
</dbReference>
<name>A0A142EM31_9BACT</name>
<protein>
    <recommendedName>
        <fullName evidence="4">Outer membrane protein beta-barrel domain-containing protein</fullName>
    </recommendedName>
</protein>
<dbReference type="PATRIC" id="fig|1727163.4.peg.1484"/>
<evidence type="ECO:0000313" key="3">
    <source>
        <dbReference type="Proteomes" id="UP000073816"/>
    </source>
</evidence>
<dbReference type="EMBL" id="CP012836">
    <property type="protein sequence ID" value="AMQ56186.1"/>
    <property type="molecule type" value="Genomic_DNA"/>
</dbReference>
<reference evidence="3" key="1">
    <citation type="submission" date="2015-09" db="EMBL/GenBank/DDBJ databases">
        <title>Complete sequence of Algoriphagus sp. M8-2.</title>
        <authorList>
            <person name="Shintani M."/>
        </authorList>
    </citation>
    <scope>NUCLEOTIDE SEQUENCE [LARGE SCALE GENOMIC DNA]</scope>
    <source>
        <strain evidence="3">M8-2</strain>
    </source>
</reference>
<evidence type="ECO:0008006" key="4">
    <source>
        <dbReference type="Google" id="ProtNLM"/>
    </source>
</evidence>
<reference evidence="2 3" key="2">
    <citation type="journal article" date="2016" name="Genome Announc.">
        <title>Complete Genome Sequence of Algoriphagus sp. Strain M8-2, Isolated from a Brackish Lake.</title>
        <authorList>
            <person name="Muraguchi Y."/>
            <person name="Kushimoto K."/>
            <person name="Ohtsubo Y."/>
            <person name="Suzuki T."/>
            <person name="Dohra H."/>
            <person name="Kimbara K."/>
            <person name="Shintani M."/>
        </authorList>
    </citation>
    <scope>NUCLEOTIDE SEQUENCE [LARGE SCALE GENOMIC DNA]</scope>
    <source>
        <strain evidence="2 3">M8-2</strain>
    </source>
</reference>
<dbReference type="AlphaFoldDB" id="A0A142EM31"/>
<sequence length="407" mass="45882">MQNAALLFAILISFLTPLASFSQSEIPDVDFVLMKNGRRFDGSVIRKLGQLDFDRIEFLRRGETTSYGPEDISGFGLGSGEYFETMKLPDGEQEVFAQILIGGSIRLVRKNGIYYAGGADRLEKLEDQISLPKSEGVKVSSRHLPYVTTLNTLMAGDCQGKIYPLIQRTKLREDDLVWLFTKYYDCEKSEYTYYGQLRPDYLISPVIRATVFQSGIKTAQLTGDRIDNFQTSMAFQGYAGFRLHSFRNSPRMGIEAGIGYDLVPLSIESELKANLGRFTGTQEMSVSLISIPITYQYILSKVKNREIYLHVGSGYAFSKTSVSYAIQDIAYTNFPYTILEEGEFGRVKRGITFFHGAIGLQKSFKEKGIFGVSIQGRYLPKFYSIEINNNNSVYHRIDAGLGITYVF</sequence>
<accession>A0A142EM31</accession>
<keyword evidence="1" id="KW-0732">Signal</keyword>
<keyword evidence="3" id="KW-1185">Reference proteome</keyword>
<dbReference type="KEGG" id="alm:AO498_07150"/>
<evidence type="ECO:0000313" key="2">
    <source>
        <dbReference type="EMBL" id="AMQ56186.1"/>
    </source>
</evidence>
<dbReference type="STRING" id="1727163.AO498_07150"/>
<gene>
    <name evidence="2" type="ORF">AO498_07150</name>
</gene>
<proteinExistence type="predicted"/>
<feature type="chain" id="PRO_5007494454" description="Outer membrane protein beta-barrel domain-containing protein" evidence="1">
    <location>
        <begin position="20"/>
        <end position="407"/>
    </location>
</feature>
<evidence type="ECO:0000256" key="1">
    <source>
        <dbReference type="SAM" id="SignalP"/>
    </source>
</evidence>
<feature type="signal peptide" evidence="1">
    <location>
        <begin position="1"/>
        <end position="19"/>
    </location>
</feature>